<proteinExistence type="predicted"/>
<dbReference type="EMBL" id="MN739271">
    <property type="protein sequence ID" value="QHS96294.1"/>
    <property type="molecule type" value="Genomic_DNA"/>
</dbReference>
<reference evidence="1" key="1">
    <citation type="journal article" date="2020" name="Nature">
        <title>Giant virus diversity and host interactions through global metagenomics.</title>
        <authorList>
            <person name="Schulz F."/>
            <person name="Roux S."/>
            <person name="Paez-Espino D."/>
            <person name="Jungbluth S."/>
            <person name="Walsh D.A."/>
            <person name="Denef V.J."/>
            <person name="McMahon K.D."/>
            <person name="Konstantinidis K.T."/>
            <person name="Eloe-Fadrosh E.A."/>
            <person name="Kyrpides N.C."/>
            <person name="Woyke T."/>
        </authorList>
    </citation>
    <scope>NUCLEOTIDE SEQUENCE</scope>
    <source>
        <strain evidence="1">GVMAG-M-3300020166-18</strain>
    </source>
</reference>
<accession>A0A6C0BXM9</accession>
<protein>
    <submittedName>
        <fullName evidence="1">Uncharacterized protein</fullName>
    </submittedName>
</protein>
<organism evidence="1">
    <name type="scientific">viral metagenome</name>
    <dbReference type="NCBI Taxonomy" id="1070528"/>
    <lineage>
        <taxon>unclassified sequences</taxon>
        <taxon>metagenomes</taxon>
        <taxon>organismal metagenomes</taxon>
    </lineage>
</organism>
<dbReference type="AlphaFoldDB" id="A0A6C0BXM9"/>
<evidence type="ECO:0000313" key="1">
    <source>
        <dbReference type="EMBL" id="QHS96294.1"/>
    </source>
</evidence>
<sequence length="77" mass="8991">MPCKTPIERFGLPPIDDEMLEKRALLNTELETIVREAMVPMPGFLNWRVRMYKHVPEVDITEKCASIRHVIDKIRGD</sequence>
<name>A0A6C0BXM9_9ZZZZ</name>